<organism evidence="2 3">
    <name type="scientific">Dissostichus mawsoni</name>
    <name type="common">Antarctic cod</name>
    <dbReference type="NCBI Taxonomy" id="36200"/>
    <lineage>
        <taxon>Eukaryota</taxon>
        <taxon>Metazoa</taxon>
        <taxon>Chordata</taxon>
        <taxon>Craniata</taxon>
        <taxon>Vertebrata</taxon>
        <taxon>Euteleostomi</taxon>
        <taxon>Actinopterygii</taxon>
        <taxon>Neopterygii</taxon>
        <taxon>Teleostei</taxon>
        <taxon>Neoteleostei</taxon>
        <taxon>Acanthomorphata</taxon>
        <taxon>Eupercaria</taxon>
        <taxon>Perciformes</taxon>
        <taxon>Notothenioidei</taxon>
        <taxon>Nototheniidae</taxon>
        <taxon>Dissostichus</taxon>
    </lineage>
</organism>
<keyword evidence="3" id="KW-1185">Reference proteome</keyword>
<accession>A0A7J5Z586</accession>
<sequence>MAKEKLSSAQVGRKHRYERKNEQRSSSPEALELLSGQGEATDSVFSSLRLITVCSNETAGLRVFLITTRVLRLLMGSCGWSDALSALREEMEALAAMFCPFCGQHLGTVQVFCGSCGKNVQFLAEVEHNITSSWTRRRRQHDSRIAEINRLVSANTAIFPKHIEQDTGTEEETLTLIKEGLLHFPKLLEQTKGDNRPQNHVGFLES</sequence>
<proteinExistence type="predicted"/>
<evidence type="ECO:0000313" key="2">
    <source>
        <dbReference type="EMBL" id="KAF3856786.1"/>
    </source>
</evidence>
<dbReference type="Proteomes" id="UP000518266">
    <property type="component" value="Unassembled WGS sequence"/>
</dbReference>
<feature type="region of interest" description="Disordered" evidence="1">
    <location>
        <begin position="1"/>
        <end position="32"/>
    </location>
</feature>
<evidence type="ECO:0000256" key="1">
    <source>
        <dbReference type="SAM" id="MobiDB-lite"/>
    </source>
</evidence>
<protein>
    <submittedName>
        <fullName evidence="2">Uncharacterized protein</fullName>
    </submittedName>
</protein>
<dbReference type="AlphaFoldDB" id="A0A7J5Z586"/>
<gene>
    <name evidence="2" type="ORF">F7725_017509</name>
</gene>
<comment type="caution">
    <text evidence="2">The sequence shown here is derived from an EMBL/GenBank/DDBJ whole genome shotgun (WGS) entry which is preliminary data.</text>
</comment>
<reference evidence="2 3" key="1">
    <citation type="submission" date="2020-03" db="EMBL/GenBank/DDBJ databases">
        <title>Dissostichus mawsoni Genome sequencing and assembly.</title>
        <authorList>
            <person name="Park H."/>
        </authorList>
    </citation>
    <scope>NUCLEOTIDE SEQUENCE [LARGE SCALE GENOMIC DNA]</scope>
    <source>
        <strain evidence="2">DM0001</strain>
        <tissue evidence="2">Muscle</tissue>
    </source>
</reference>
<dbReference type="EMBL" id="JAAKFY010000006">
    <property type="protein sequence ID" value="KAF3856786.1"/>
    <property type="molecule type" value="Genomic_DNA"/>
</dbReference>
<name>A0A7J5Z586_DISMA</name>
<evidence type="ECO:0000313" key="3">
    <source>
        <dbReference type="Proteomes" id="UP000518266"/>
    </source>
</evidence>